<organism evidence="2 3">
    <name type="scientific">Septoria linicola</name>
    <dbReference type="NCBI Taxonomy" id="215465"/>
    <lineage>
        <taxon>Eukaryota</taxon>
        <taxon>Fungi</taxon>
        <taxon>Dikarya</taxon>
        <taxon>Ascomycota</taxon>
        <taxon>Pezizomycotina</taxon>
        <taxon>Dothideomycetes</taxon>
        <taxon>Dothideomycetidae</taxon>
        <taxon>Mycosphaerellales</taxon>
        <taxon>Mycosphaerellaceae</taxon>
        <taxon>Septoria</taxon>
    </lineage>
</organism>
<feature type="region of interest" description="Disordered" evidence="1">
    <location>
        <begin position="180"/>
        <end position="212"/>
    </location>
</feature>
<reference evidence="2" key="1">
    <citation type="submission" date="2022-06" db="EMBL/GenBank/DDBJ databases">
        <title>Complete genome sequences of two strains of the flax pathogen Septoria linicola.</title>
        <authorList>
            <person name="Lapalu N."/>
            <person name="Simon A."/>
            <person name="Demenou B."/>
            <person name="Paumier D."/>
            <person name="Guillot M.-P."/>
            <person name="Gout L."/>
            <person name="Valade R."/>
        </authorList>
    </citation>
    <scope>NUCLEOTIDE SEQUENCE</scope>
    <source>
        <strain evidence="2">SE15195</strain>
    </source>
</reference>
<sequence length="347" mass="38129">MASDWKNASEWLDGLMADRSLDMRWNFCTTFIKNNLEAQSSNAWKIFCCWEYMERAHGLEAVGFRSRLAIPERLDDCVAGKRETRAKEQRARASIAEHWPTWDFRIVANQTDRAPANFSLGLLEKLAVLARENAGQEVMLSFALAMKVTERIRFSRSMITVVKPGDVDVLLAEIRRARRPAPVPAPVSPAPGARSSPPVPLALPSGSDSIEQGRAGGLVLEDASSDSVVLGSRLPSLSPWLGLSAGGDSVTPCPDERPADDGPSAHLPPPTPPPRRKRKRLAHDLPPRASLEARIRALVDEEMRAARESAALDDSGADAALEVLEDWTSVQQENWLAGLPAPWRQPR</sequence>
<evidence type="ECO:0000313" key="3">
    <source>
        <dbReference type="Proteomes" id="UP001056384"/>
    </source>
</evidence>
<evidence type="ECO:0000256" key="1">
    <source>
        <dbReference type="SAM" id="MobiDB-lite"/>
    </source>
</evidence>
<dbReference type="Proteomes" id="UP001056384">
    <property type="component" value="Chromosome 14"/>
</dbReference>
<dbReference type="EMBL" id="CP099431">
    <property type="protein sequence ID" value="USW59666.1"/>
    <property type="molecule type" value="Genomic_DNA"/>
</dbReference>
<name>A0A9Q9BB33_9PEZI</name>
<gene>
    <name evidence="2" type="ORF">Slin15195_G129850</name>
</gene>
<feature type="region of interest" description="Disordered" evidence="1">
    <location>
        <begin position="245"/>
        <end position="286"/>
    </location>
</feature>
<keyword evidence="3" id="KW-1185">Reference proteome</keyword>
<dbReference type="AlphaFoldDB" id="A0A9Q9BB33"/>
<accession>A0A9Q9BB33</accession>
<proteinExistence type="predicted"/>
<evidence type="ECO:0000313" key="2">
    <source>
        <dbReference type="EMBL" id="USW59666.1"/>
    </source>
</evidence>
<protein>
    <submittedName>
        <fullName evidence="2">Uncharacterized protein</fullName>
    </submittedName>
</protein>